<dbReference type="Pfam" id="PF02458">
    <property type="entry name" value="Transferase"/>
    <property type="match status" value="1"/>
</dbReference>
<evidence type="ECO:0000313" key="2">
    <source>
        <dbReference type="EMBL" id="KAG8363776.1"/>
    </source>
</evidence>
<protein>
    <submittedName>
        <fullName evidence="2">Uncharacterized protein</fullName>
    </submittedName>
</protein>
<evidence type="ECO:0000256" key="1">
    <source>
        <dbReference type="ARBA" id="ARBA00009861"/>
    </source>
</evidence>
<reference evidence="2" key="1">
    <citation type="submission" date="2019-10" db="EMBL/GenBank/DDBJ databases">
        <authorList>
            <person name="Zhang R."/>
            <person name="Pan Y."/>
            <person name="Wang J."/>
            <person name="Ma R."/>
            <person name="Yu S."/>
        </authorList>
    </citation>
    <scope>NUCLEOTIDE SEQUENCE</scope>
    <source>
        <strain evidence="2">LA-IB0</strain>
        <tissue evidence="2">Leaf</tissue>
    </source>
</reference>
<dbReference type="PANTHER" id="PTHR31642">
    <property type="entry name" value="TRICHOTHECENE 3-O-ACETYLTRANSFERASE"/>
    <property type="match status" value="1"/>
</dbReference>
<dbReference type="PANTHER" id="PTHR31642:SF316">
    <property type="entry name" value="PROTEIN ECERIFERUM 26-LIKE"/>
    <property type="match status" value="1"/>
</dbReference>
<organism evidence="2 3">
    <name type="scientific">Buddleja alternifolia</name>
    <dbReference type="NCBI Taxonomy" id="168488"/>
    <lineage>
        <taxon>Eukaryota</taxon>
        <taxon>Viridiplantae</taxon>
        <taxon>Streptophyta</taxon>
        <taxon>Embryophyta</taxon>
        <taxon>Tracheophyta</taxon>
        <taxon>Spermatophyta</taxon>
        <taxon>Magnoliopsida</taxon>
        <taxon>eudicotyledons</taxon>
        <taxon>Gunneridae</taxon>
        <taxon>Pentapetalae</taxon>
        <taxon>asterids</taxon>
        <taxon>lamiids</taxon>
        <taxon>Lamiales</taxon>
        <taxon>Scrophulariaceae</taxon>
        <taxon>Buddlejeae</taxon>
        <taxon>Buddleja</taxon>
    </lineage>
</organism>
<dbReference type="InterPro" id="IPR023213">
    <property type="entry name" value="CAT-like_dom_sf"/>
</dbReference>
<dbReference type="EMBL" id="WHWC01000019">
    <property type="protein sequence ID" value="KAG8363776.1"/>
    <property type="molecule type" value="Genomic_DNA"/>
</dbReference>
<dbReference type="SUPFAM" id="SSF52777">
    <property type="entry name" value="CoA-dependent acyltransferases"/>
    <property type="match status" value="1"/>
</dbReference>
<keyword evidence="3" id="KW-1185">Reference proteome</keyword>
<evidence type="ECO:0000313" key="3">
    <source>
        <dbReference type="Proteomes" id="UP000826271"/>
    </source>
</evidence>
<gene>
    <name evidence="2" type="ORF">BUALT_Bualt19G0057500</name>
</gene>
<dbReference type="Proteomes" id="UP000826271">
    <property type="component" value="Unassembled WGS sequence"/>
</dbReference>
<dbReference type="AlphaFoldDB" id="A0AAV6W021"/>
<dbReference type="Gene3D" id="3.30.559.10">
    <property type="entry name" value="Chloramphenicol acetyltransferase-like domain"/>
    <property type="match status" value="2"/>
</dbReference>
<comment type="similarity">
    <text evidence="1">Belongs to the plant acyltransferase family.</text>
</comment>
<dbReference type="GO" id="GO:0016747">
    <property type="term" value="F:acyltransferase activity, transferring groups other than amino-acyl groups"/>
    <property type="evidence" value="ECO:0007669"/>
    <property type="project" value="TreeGrafter"/>
</dbReference>
<proteinExistence type="inferred from homology"/>
<sequence>MEEAKNSSRVKVHSILSVVSSNPIQPGKVHKLSLLDQSMGLHTLHIVFYYNSNPFNDGPMPSDIDNLRASLSHLLDKYPIATGRLTRGGPEGHWQVKCNDAGVRMLEASVSATLDEWLRSADVLEERGLTAWEDMPHDPSFWSPFRIQINNFKCGGLAIGLSCTHMHADITSATLLMKSWTQVHCNLPLTHSPIFHLPQPPTPSLKNSTPSFSPSKMGTATMKFSHSVIHKRLSLVQNHCPNATPFDVLVALLWSRIALWQEPEPDKNHNRSLSICVDSRNHGRPPIPYSYFGNALHFSVLSMDGDKLIRGGLGQVCEYVHQHIEGLKRDDFCLEVEGEGPFRVYGPRLTFINTEHMVDVENGEGVMYDAVFDKGEKPVHVSYHVGNVVGEGLIMVLPSSEGGLGRTVTVTLPEEQIANLCKDQAILDLEPIMLISGKK</sequence>
<name>A0AAV6W021_9LAMI</name>
<dbReference type="InterPro" id="IPR050317">
    <property type="entry name" value="Plant_Fungal_Acyltransferase"/>
</dbReference>
<accession>A0AAV6W021</accession>
<comment type="caution">
    <text evidence="2">The sequence shown here is derived from an EMBL/GenBank/DDBJ whole genome shotgun (WGS) entry which is preliminary data.</text>
</comment>